<gene>
    <name evidence="1" type="ORF">SCALOS_LOCUS1244</name>
</gene>
<protein>
    <submittedName>
        <fullName evidence="1">1585_t:CDS:1</fullName>
    </submittedName>
</protein>
<organism evidence="1 2">
    <name type="scientific">Scutellospora calospora</name>
    <dbReference type="NCBI Taxonomy" id="85575"/>
    <lineage>
        <taxon>Eukaryota</taxon>
        <taxon>Fungi</taxon>
        <taxon>Fungi incertae sedis</taxon>
        <taxon>Mucoromycota</taxon>
        <taxon>Glomeromycotina</taxon>
        <taxon>Glomeromycetes</taxon>
        <taxon>Diversisporales</taxon>
        <taxon>Gigasporaceae</taxon>
        <taxon>Scutellospora</taxon>
    </lineage>
</organism>
<sequence>MTLEQIIFYKKVIECVTLKKENKSILKNEFPIFLDGKAGRGKTFLINAICYAIRAMKEIILLCGTTALATLLYEDRRIAHSLFRIPVEENNINIQSSIKLNSTHAELIKVAIIIIWDELPIANKAIKFFIGIGDFRQVASVVKGAGKSSTINASIKTSFLWKYFKIYTLNQLIHNASDPIFAEFIDNISENYEDQDISLNIFKTTTNIEMAISFLYLENIFTNHEMLQKRAFLSPQNNEIVNDHPTATPDYLAQLTYSGIPNHEIHLKIGAICSIM</sequence>
<evidence type="ECO:0000313" key="1">
    <source>
        <dbReference type="EMBL" id="CAG8452450.1"/>
    </source>
</evidence>
<proteinExistence type="predicted"/>
<dbReference type="EMBL" id="CAJVPM010000806">
    <property type="protein sequence ID" value="CAG8452450.1"/>
    <property type="molecule type" value="Genomic_DNA"/>
</dbReference>
<keyword evidence="2" id="KW-1185">Reference proteome</keyword>
<accession>A0ACA9K503</accession>
<comment type="caution">
    <text evidence="1">The sequence shown here is derived from an EMBL/GenBank/DDBJ whole genome shotgun (WGS) entry which is preliminary data.</text>
</comment>
<evidence type="ECO:0000313" key="2">
    <source>
        <dbReference type="Proteomes" id="UP000789860"/>
    </source>
</evidence>
<dbReference type="Proteomes" id="UP000789860">
    <property type="component" value="Unassembled WGS sequence"/>
</dbReference>
<name>A0ACA9K503_9GLOM</name>
<reference evidence="1" key="1">
    <citation type="submission" date="2021-06" db="EMBL/GenBank/DDBJ databases">
        <authorList>
            <person name="Kallberg Y."/>
            <person name="Tangrot J."/>
            <person name="Rosling A."/>
        </authorList>
    </citation>
    <scope>NUCLEOTIDE SEQUENCE</scope>
    <source>
        <strain evidence="1">AU212A</strain>
    </source>
</reference>